<gene>
    <name evidence="4" type="ORF">P280DRAFT_425719</name>
</gene>
<dbReference type="InterPro" id="IPR008030">
    <property type="entry name" value="NmrA-like"/>
</dbReference>
<dbReference type="PANTHER" id="PTHR47706:SF11">
    <property type="entry name" value="ISOFLAVONE REDUCTASE FAMILY PROTEIN (AFU_ORTHOLOGUE AFUA_1G12510)"/>
    <property type="match status" value="1"/>
</dbReference>
<proteinExistence type="predicted"/>
<reference evidence="4" key="1">
    <citation type="journal article" date="2020" name="Stud. Mycol.">
        <title>101 Dothideomycetes genomes: a test case for predicting lifestyles and emergence of pathogens.</title>
        <authorList>
            <person name="Haridas S."/>
            <person name="Albert R."/>
            <person name="Binder M."/>
            <person name="Bloem J."/>
            <person name="Labutti K."/>
            <person name="Salamov A."/>
            <person name="Andreopoulos B."/>
            <person name="Baker S."/>
            <person name="Barry K."/>
            <person name="Bills G."/>
            <person name="Bluhm B."/>
            <person name="Cannon C."/>
            <person name="Castanera R."/>
            <person name="Culley D."/>
            <person name="Daum C."/>
            <person name="Ezra D."/>
            <person name="Gonzalez J."/>
            <person name="Henrissat B."/>
            <person name="Kuo A."/>
            <person name="Liang C."/>
            <person name="Lipzen A."/>
            <person name="Lutzoni F."/>
            <person name="Magnuson J."/>
            <person name="Mondo S."/>
            <person name="Nolan M."/>
            <person name="Ohm R."/>
            <person name="Pangilinan J."/>
            <person name="Park H.-J."/>
            <person name="Ramirez L."/>
            <person name="Alfaro M."/>
            <person name="Sun H."/>
            <person name="Tritt A."/>
            <person name="Yoshinaga Y."/>
            <person name="Zwiers L.-H."/>
            <person name="Turgeon B."/>
            <person name="Goodwin S."/>
            <person name="Spatafora J."/>
            <person name="Crous P."/>
            <person name="Grigoriev I."/>
        </authorList>
    </citation>
    <scope>NUCLEOTIDE SEQUENCE</scope>
    <source>
        <strain evidence="4">CBS 473.64</strain>
    </source>
</reference>
<dbReference type="AlphaFoldDB" id="A0A6A6S583"/>
<evidence type="ECO:0000256" key="2">
    <source>
        <dbReference type="ARBA" id="ARBA00023002"/>
    </source>
</evidence>
<dbReference type="OrthoDB" id="419598at2759"/>
<keyword evidence="2" id="KW-0560">Oxidoreductase</keyword>
<evidence type="ECO:0000313" key="5">
    <source>
        <dbReference type="Proteomes" id="UP000799753"/>
    </source>
</evidence>
<dbReference type="InterPro" id="IPR051609">
    <property type="entry name" value="NmrA/Isoflavone_reductase-like"/>
</dbReference>
<keyword evidence="5" id="KW-1185">Reference proteome</keyword>
<accession>A0A6A6S583</accession>
<evidence type="ECO:0000259" key="3">
    <source>
        <dbReference type="Pfam" id="PF05368"/>
    </source>
</evidence>
<organism evidence="4 5">
    <name type="scientific">Massarina eburnea CBS 473.64</name>
    <dbReference type="NCBI Taxonomy" id="1395130"/>
    <lineage>
        <taxon>Eukaryota</taxon>
        <taxon>Fungi</taxon>
        <taxon>Dikarya</taxon>
        <taxon>Ascomycota</taxon>
        <taxon>Pezizomycotina</taxon>
        <taxon>Dothideomycetes</taxon>
        <taxon>Pleosporomycetidae</taxon>
        <taxon>Pleosporales</taxon>
        <taxon>Massarineae</taxon>
        <taxon>Massarinaceae</taxon>
        <taxon>Massarina</taxon>
    </lineage>
</organism>
<evidence type="ECO:0000256" key="1">
    <source>
        <dbReference type="ARBA" id="ARBA00022857"/>
    </source>
</evidence>
<dbReference type="SUPFAM" id="SSF51735">
    <property type="entry name" value="NAD(P)-binding Rossmann-fold domains"/>
    <property type="match status" value="1"/>
</dbReference>
<protein>
    <submittedName>
        <fullName evidence="4">Putative isoflavone reductase family protein</fullName>
    </submittedName>
</protein>
<dbReference type="Pfam" id="PF05368">
    <property type="entry name" value="NmrA"/>
    <property type="match status" value="1"/>
</dbReference>
<dbReference type="Gene3D" id="3.40.50.720">
    <property type="entry name" value="NAD(P)-binding Rossmann-like Domain"/>
    <property type="match status" value="1"/>
</dbReference>
<keyword evidence="1" id="KW-0521">NADP</keyword>
<sequence length="323" mass="35517">MASQSPVPKKVLVFGATGLIGKFILQALVDKKSFEKIGIFTSQETAERKKETLDRVRDEGVEVVVGDVNKEADVAKAYGGFDTVVSALGRNVILTQISLLDIAEASPTIHTFYPSEYGTDIEYAPSSATEKPHQLKLQVRKHIRENIKELNVTYLVTGPYSDLYLGKLPGKAGEVGSFDPKEKKAVLLGSGDDRVSFTTMKDVGKLLVAALKTEAKESPRALIVNSFTTTPHEILKEFEKQTDAKWDVSYTTLTILRKSEKEALDGGDPLATMYTLRRIWTEGGTLYESRDNGKIGEPKTETLEEQVKNAVEKEVAGFQSGIL</sequence>
<evidence type="ECO:0000313" key="4">
    <source>
        <dbReference type="EMBL" id="KAF2641314.1"/>
    </source>
</evidence>
<name>A0A6A6S583_9PLEO</name>
<dbReference type="Gene3D" id="3.90.25.10">
    <property type="entry name" value="UDP-galactose 4-epimerase, domain 1"/>
    <property type="match status" value="1"/>
</dbReference>
<dbReference type="InterPro" id="IPR036291">
    <property type="entry name" value="NAD(P)-bd_dom_sf"/>
</dbReference>
<dbReference type="PANTHER" id="PTHR47706">
    <property type="entry name" value="NMRA-LIKE FAMILY PROTEIN"/>
    <property type="match status" value="1"/>
</dbReference>
<dbReference type="Proteomes" id="UP000799753">
    <property type="component" value="Unassembled WGS sequence"/>
</dbReference>
<dbReference type="GO" id="GO:0016491">
    <property type="term" value="F:oxidoreductase activity"/>
    <property type="evidence" value="ECO:0007669"/>
    <property type="project" value="UniProtKB-KW"/>
</dbReference>
<dbReference type="EMBL" id="MU006783">
    <property type="protein sequence ID" value="KAF2641314.1"/>
    <property type="molecule type" value="Genomic_DNA"/>
</dbReference>
<feature type="domain" description="NmrA-like" evidence="3">
    <location>
        <begin position="9"/>
        <end position="258"/>
    </location>
</feature>